<evidence type="ECO:0008006" key="3">
    <source>
        <dbReference type="Google" id="ProtNLM"/>
    </source>
</evidence>
<dbReference type="RefSeq" id="WP_150024019.1">
    <property type="nucleotide sequence ID" value="NZ_VWOJ01000005.1"/>
</dbReference>
<sequence length="68" mass="7462">MNGKEFIRRARAYACAQDLPFEVSPERGKGGHQLIRVGARPTTVKSGEIGTGLLHKMLRDPAIPKDAF</sequence>
<dbReference type="EMBL" id="VWOJ01000005">
    <property type="protein sequence ID" value="KAA5801000.1"/>
    <property type="molecule type" value="Genomic_DNA"/>
</dbReference>
<evidence type="ECO:0000313" key="1">
    <source>
        <dbReference type="EMBL" id="KAA5801000.1"/>
    </source>
</evidence>
<comment type="caution">
    <text evidence="1">The sequence shown here is derived from an EMBL/GenBank/DDBJ whole genome shotgun (WGS) entry which is preliminary data.</text>
</comment>
<evidence type="ECO:0000313" key="2">
    <source>
        <dbReference type="Proteomes" id="UP000325122"/>
    </source>
</evidence>
<dbReference type="AlphaFoldDB" id="A0A5M6ZA65"/>
<accession>A0A5M6ZA65</accession>
<organism evidence="1 2">
    <name type="scientific">Alkalicaulis satelles</name>
    <dbReference type="NCBI Taxonomy" id="2609175"/>
    <lineage>
        <taxon>Bacteria</taxon>
        <taxon>Pseudomonadati</taxon>
        <taxon>Pseudomonadota</taxon>
        <taxon>Alphaproteobacteria</taxon>
        <taxon>Maricaulales</taxon>
        <taxon>Maricaulaceae</taxon>
        <taxon>Alkalicaulis</taxon>
    </lineage>
</organism>
<name>A0A5M6ZA65_9PROT</name>
<gene>
    <name evidence="1" type="ORF">F1654_13150</name>
</gene>
<keyword evidence="2" id="KW-1185">Reference proteome</keyword>
<protein>
    <recommendedName>
        <fullName evidence="3">Type II toxin-antitoxin system HicA family toxin</fullName>
    </recommendedName>
</protein>
<dbReference type="Proteomes" id="UP000325122">
    <property type="component" value="Unassembled WGS sequence"/>
</dbReference>
<proteinExistence type="predicted"/>
<reference evidence="1 2" key="1">
    <citation type="submission" date="2019-09" db="EMBL/GenBank/DDBJ databases">
        <authorList>
            <person name="Kevbrin V."/>
            <person name="Grouzdev D.S."/>
        </authorList>
    </citation>
    <scope>NUCLEOTIDE SEQUENCE [LARGE SCALE GENOMIC DNA]</scope>
    <source>
        <strain evidence="1 2">G-192</strain>
    </source>
</reference>